<dbReference type="NCBIfam" id="TIGR00229">
    <property type="entry name" value="sensory_box"/>
    <property type="match status" value="1"/>
</dbReference>
<dbReference type="Gene3D" id="1.10.1200.260">
    <property type="match status" value="1"/>
</dbReference>
<evidence type="ECO:0000313" key="16">
    <source>
        <dbReference type="EMBL" id="KAF7258221.1"/>
    </source>
</evidence>
<dbReference type="PROSITE" id="PS50042">
    <property type="entry name" value="CNMP_BINDING_3"/>
    <property type="match status" value="1"/>
</dbReference>
<evidence type="ECO:0000256" key="4">
    <source>
        <dbReference type="ARBA" id="ARBA00022692"/>
    </source>
</evidence>
<keyword evidence="8 13" id="KW-1133">Transmembrane helix</keyword>
<accession>A0A8S9YZ60</accession>
<dbReference type="InterPro" id="IPR018490">
    <property type="entry name" value="cNMP-bd_dom_sf"/>
</dbReference>
<feature type="compositionally biased region" description="Polar residues" evidence="12">
    <location>
        <begin position="218"/>
        <end position="227"/>
    </location>
</feature>
<dbReference type="Proteomes" id="UP000822476">
    <property type="component" value="Unassembled WGS sequence"/>
</dbReference>
<feature type="transmembrane region" description="Helical" evidence="13">
    <location>
        <begin position="593"/>
        <end position="619"/>
    </location>
</feature>
<gene>
    <name evidence="16" type="ORF">EG68_03987</name>
</gene>
<evidence type="ECO:0000256" key="11">
    <source>
        <dbReference type="ARBA" id="ARBA00023303"/>
    </source>
</evidence>
<dbReference type="Pfam" id="PF00027">
    <property type="entry name" value="cNMP_binding"/>
    <property type="match status" value="1"/>
</dbReference>
<comment type="caution">
    <text evidence="16">The sequence shown here is derived from an EMBL/GenBank/DDBJ whole genome shotgun (WGS) entry which is preliminary data.</text>
</comment>
<dbReference type="SMART" id="SM00100">
    <property type="entry name" value="cNMP"/>
    <property type="match status" value="1"/>
</dbReference>
<feature type="compositionally biased region" description="Polar residues" evidence="12">
    <location>
        <begin position="1057"/>
        <end position="1068"/>
    </location>
</feature>
<feature type="region of interest" description="Disordered" evidence="12">
    <location>
        <begin position="165"/>
        <end position="229"/>
    </location>
</feature>
<dbReference type="CDD" id="cd00130">
    <property type="entry name" value="PAS"/>
    <property type="match status" value="1"/>
</dbReference>
<evidence type="ECO:0000256" key="13">
    <source>
        <dbReference type="SAM" id="Phobius"/>
    </source>
</evidence>
<dbReference type="InterPro" id="IPR000595">
    <property type="entry name" value="cNMP-bd_dom"/>
</dbReference>
<dbReference type="InterPro" id="IPR003938">
    <property type="entry name" value="K_chnl_volt-dep_EAG/ELK/ERG"/>
</dbReference>
<keyword evidence="4 13" id="KW-0812">Transmembrane</keyword>
<dbReference type="CDD" id="cd00038">
    <property type="entry name" value="CAP_ED"/>
    <property type="match status" value="1"/>
</dbReference>
<evidence type="ECO:0000256" key="12">
    <source>
        <dbReference type="SAM" id="MobiDB-lite"/>
    </source>
</evidence>
<feature type="compositionally biased region" description="Basic and acidic residues" evidence="12">
    <location>
        <begin position="165"/>
        <end position="175"/>
    </location>
</feature>
<dbReference type="PANTHER" id="PTHR10217:SF548">
    <property type="entry name" value="GH12235P"/>
    <property type="match status" value="1"/>
</dbReference>
<evidence type="ECO:0000256" key="2">
    <source>
        <dbReference type="ARBA" id="ARBA00022448"/>
    </source>
</evidence>
<dbReference type="PRINTS" id="PR01463">
    <property type="entry name" value="EAGCHANLFMLY"/>
</dbReference>
<evidence type="ECO:0000256" key="6">
    <source>
        <dbReference type="ARBA" id="ARBA00022882"/>
    </source>
</evidence>
<dbReference type="PROSITE" id="PS50112">
    <property type="entry name" value="PAS"/>
    <property type="match status" value="1"/>
</dbReference>
<feature type="domain" description="Cyclic nucleotide-binding" evidence="14">
    <location>
        <begin position="779"/>
        <end position="849"/>
    </location>
</feature>
<dbReference type="Gene3D" id="3.30.450.20">
    <property type="entry name" value="PAS domain"/>
    <property type="match status" value="1"/>
</dbReference>
<evidence type="ECO:0000259" key="14">
    <source>
        <dbReference type="PROSITE" id="PS50042"/>
    </source>
</evidence>
<organism evidence="16 17">
    <name type="scientific">Paragonimus skrjabini miyazakii</name>
    <dbReference type="NCBI Taxonomy" id="59628"/>
    <lineage>
        <taxon>Eukaryota</taxon>
        <taxon>Metazoa</taxon>
        <taxon>Spiralia</taxon>
        <taxon>Lophotrochozoa</taxon>
        <taxon>Platyhelminthes</taxon>
        <taxon>Trematoda</taxon>
        <taxon>Digenea</taxon>
        <taxon>Plagiorchiida</taxon>
        <taxon>Troglotremata</taxon>
        <taxon>Troglotrematidae</taxon>
        <taxon>Paragonimus</taxon>
    </lineage>
</organism>
<dbReference type="GO" id="GO:0042391">
    <property type="term" value="P:regulation of membrane potential"/>
    <property type="evidence" value="ECO:0007669"/>
    <property type="project" value="TreeGrafter"/>
</dbReference>
<dbReference type="SUPFAM" id="SSF55785">
    <property type="entry name" value="PYP-like sensor domain (PAS domain)"/>
    <property type="match status" value="1"/>
</dbReference>
<dbReference type="InterPro" id="IPR035965">
    <property type="entry name" value="PAS-like_dom_sf"/>
</dbReference>
<dbReference type="FunFam" id="1.10.1200.260:FF:000001">
    <property type="entry name" value="Potassium voltage-gated channel subfamily H member 7"/>
    <property type="match status" value="1"/>
</dbReference>
<name>A0A8S9YZ60_9TREM</name>
<dbReference type="InterPro" id="IPR000014">
    <property type="entry name" value="PAS"/>
</dbReference>
<feature type="region of interest" description="Disordered" evidence="12">
    <location>
        <begin position="1055"/>
        <end position="1097"/>
    </location>
</feature>
<evidence type="ECO:0000256" key="5">
    <source>
        <dbReference type="ARBA" id="ARBA00022826"/>
    </source>
</evidence>
<keyword evidence="9" id="KW-0406">Ion transport</keyword>
<keyword evidence="7" id="KW-0630">Potassium</keyword>
<evidence type="ECO:0000256" key="8">
    <source>
        <dbReference type="ARBA" id="ARBA00022989"/>
    </source>
</evidence>
<evidence type="ECO:0000313" key="17">
    <source>
        <dbReference type="Proteomes" id="UP000822476"/>
    </source>
</evidence>
<feature type="compositionally biased region" description="Polar residues" evidence="12">
    <location>
        <begin position="1082"/>
        <end position="1093"/>
    </location>
</feature>
<feature type="domain" description="PAS" evidence="15">
    <location>
        <begin position="41"/>
        <end position="89"/>
    </location>
</feature>
<feature type="region of interest" description="Disordered" evidence="12">
    <location>
        <begin position="268"/>
        <end position="296"/>
    </location>
</feature>
<dbReference type="InterPro" id="IPR005821">
    <property type="entry name" value="Ion_trans_dom"/>
</dbReference>
<evidence type="ECO:0000259" key="15">
    <source>
        <dbReference type="PROSITE" id="PS50112"/>
    </source>
</evidence>
<dbReference type="Pfam" id="PF00520">
    <property type="entry name" value="Ion_trans"/>
    <property type="match status" value="1"/>
</dbReference>
<dbReference type="InterPro" id="IPR014710">
    <property type="entry name" value="RmlC-like_jellyroll"/>
</dbReference>
<dbReference type="AlphaFoldDB" id="A0A8S9YZ60"/>
<evidence type="ECO:0000256" key="9">
    <source>
        <dbReference type="ARBA" id="ARBA00023065"/>
    </source>
</evidence>
<evidence type="ECO:0000256" key="1">
    <source>
        <dbReference type="ARBA" id="ARBA00004141"/>
    </source>
</evidence>
<dbReference type="GO" id="GO:0034702">
    <property type="term" value="C:monoatomic ion channel complex"/>
    <property type="evidence" value="ECO:0007669"/>
    <property type="project" value="UniProtKB-KW"/>
</dbReference>
<dbReference type="GO" id="GO:0005242">
    <property type="term" value="F:inward rectifier potassium channel activity"/>
    <property type="evidence" value="ECO:0007669"/>
    <property type="project" value="TreeGrafter"/>
</dbReference>
<evidence type="ECO:0000256" key="3">
    <source>
        <dbReference type="ARBA" id="ARBA00022538"/>
    </source>
</evidence>
<keyword evidence="3" id="KW-0633">Potassium transport</keyword>
<keyword evidence="17" id="KW-1185">Reference proteome</keyword>
<comment type="subcellular location">
    <subcellularLocation>
        <location evidence="1">Membrane</location>
        <topology evidence="1">Multi-pass membrane protein</topology>
    </subcellularLocation>
</comment>
<reference evidence="16" key="1">
    <citation type="submission" date="2019-07" db="EMBL/GenBank/DDBJ databases">
        <title>Annotation for the trematode Paragonimus miyazaki's.</title>
        <authorList>
            <person name="Choi Y.-J."/>
        </authorList>
    </citation>
    <scope>NUCLEOTIDE SEQUENCE</scope>
    <source>
        <strain evidence="16">Japan</strain>
    </source>
</reference>
<dbReference type="GO" id="GO:0005886">
    <property type="term" value="C:plasma membrane"/>
    <property type="evidence" value="ECO:0007669"/>
    <property type="project" value="TreeGrafter"/>
</dbReference>
<dbReference type="EMBL" id="JTDE01001868">
    <property type="protein sequence ID" value="KAF7258221.1"/>
    <property type="molecule type" value="Genomic_DNA"/>
</dbReference>
<protein>
    <submittedName>
        <fullName evidence="16">Uncharacterized protein</fullName>
    </submittedName>
</protein>
<proteinExistence type="predicted"/>
<evidence type="ECO:0000256" key="7">
    <source>
        <dbReference type="ARBA" id="ARBA00022958"/>
    </source>
</evidence>
<keyword evidence="10 13" id="KW-0472">Membrane</keyword>
<feature type="transmembrane region" description="Helical" evidence="13">
    <location>
        <begin position="659"/>
        <end position="678"/>
    </location>
</feature>
<feature type="transmembrane region" description="Helical" evidence="13">
    <location>
        <begin position="389"/>
        <end position="412"/>
    </location>
</feature>
<dbReference type="PANTHER" id="PTHR10217">
    <property type="entry name" value="VOLTAGE AND LIGAND GATED POTASSIUM CHANNEL"/>
    <property type="match status" value="1"/>
</dbReference>
<feature type="transmembrane region" description="Helical" evidence="13">
    <location>
        <begin position="690"/>
        <end position="711"/>
    </location>
</feature>
<feature type="compositionally biased region" description="Polar residues" evidence="12">
    <location>
        <begin position="176"/>
        <end position="188"/>
    </location>
</feature>
<dbReference type="Pfam" id="PF13426">
    <property type="entry name" value="PAS_9"/>
    <property type="match status" value="1"/>
</dbReference>
<feature type="compositionally biased region" description="Low complexity" evidence="12">
    <location>
        <begin position="1069"/>
        <end position="1081"/>
    </location>
</feature>
<dbReference type="SUPFAM" id="SSF81324">
    <property type="entry name" value="Voltage-gated potassium channels"/>
    <property type="match status" value="1"/>
</dbReference>
<keyword evidence="6" id="KW-0851">Voltage-gated channel</keyword>
<keyword evidence="2" id="KW-0813">Transport</keyword>
<dbReference type="SUPFAM" id="SSF51206">
    <property type="entry name" value="cAMP-binding domain-like"/>
    <property type="match status" value="1"/>
</dbReference>
<evidence type="ECO:0000256" key="10">
    <source>
        <dbReference type="ARBA" id="ARBA00023136"/>
    </source>
</evidence>
<dbReference type="InterPro" id="IPR050818">
    <property type="entry name" value="KCNH_animal-type"/>
</dbReference>
<dbReference type="OrthoDB" id="432483at2759"/>
<sequence>MPIKRGHVAPQNTYIVTLIRSFDQQCNNFLAANAMFVTKPVVYCSEGLCDLLGYTKAQLMLKSSALKVLYGQETSQESIEALSNSLSETKETEVSICFYSKNGSAIHCKISVTPVRDETGQLPLYLLFFHRENIDETVQNTFNKRCSMRSRLQLKSFLLTRSATDAHKRVRHSDSGRSTLTSPSPSSKVETDKVGLSDGKNTSSVADVRSRHPDNPEAVSSNSNHEASASVFEEKKVTCPSDKLATGRCKQARPLSLLLTSNYESDRSSSQFLAVPPSKIEIDREPAPQISPARRRPATWYRDRIASEDNLEPMLPHLSRVRSGIPTNLADSEALRLVLSSHPEPTKASVTEKFAQFLSLDEDLHVEHRFQSPHVHKFTLKHYSMFKAVWDWIILVLIIYTAIATPFVTVFLTNHGNKYAKLISFRNSSSNSDLGLNSSTSDTESTESFSLLRTVEILVDIMFFVDIFINFRTTYVNKNDEVVSHPRRIATHYVKGWFFIDLVAAIPFDLIFFQSSGDQASKFAPMVLLHAKHFLSHGYVLPCYCFDELVPPCLGDPPFLSGAFHTTLTSLLKSARLLRLVGIMRKLDRYSEYGASILLLLTALFALIAHWLACIWYAIGNAEHQYREPKIGWLNTLAQQTEQHYTDDPQSGPNLPTKYITALYFTFSSLTSIGFGNVSPNTNAEKVFSIIVMLVGSLMYASIFGNVGALIQRLYSGTARYHAQMLRIKEFIRFHQIPSPLRQRLEEYSTQVWEHTNGIDMTMVQYSFPESLQSDICLYVYPLSDGCLRNISLRIRATHMPPSDTLIHTGDLLTSVYYVVKGSLEVVTTDDLILGVLNPGDFFGGLPTLVVQYSSTGLAHCPHDFPGDSYLHSSATQLPPIGSPPSIAAIATAPPPKSRFAVRALTYADVQFIDRHDLTDLCHVYPELSARLLERFELTIPLVSGSNPNTQPPRSASAWFNCKSNLDAFLASSATWNPVSPDVLRFLVPLVSRRSARADRTKECLNPNKSIWELERLQRLFDHGALCTTSTDDPPVPVTPKNLPQTNFHLTSVEPIRSNTGLNPSLTPNTVNTVSSSNNNSRAPPSTKNPQQSPKERQLRRLFARSRSPASEVLTHPTPEVFTHPTSLPTSVENCFSVDESIAVNHDLAFASEADPQTVRCLLARFARVEKQIQQLDARISTTIGQILTHLQNGVLTPSVDS</sequence>
<keyword evidence="11" id="KW-0407">Ion channel</keyword>
<dbReference type="Gene3D" id="1.10.287.70">
    <property type="match status" value="1"/>
</dbReference>
<dbReference type="Gene3D" id="2.60.120.10">
    <property type="entry name" value="Jelly Rolls"/>
    <property type="match status" value="1"/>
</dbReference>
<keyword evidence="5" id="KW-0631">Potassium channel</keyword>